<sequence>MSKKMKRVALESSPYVVFEENNARLKHQTLLQDYLELHKDTNDTRNKLEDMKMRKQKLLAEVHFLRRRHKYLLQMKSSGHLEQQERAALLNTELYGINGMNDRFHSKKEVKQHKLPPLPRLKQKARIQVAKEASLQRTPSDILVNHKQALLIGKDAVHRSTVSSGLKHQSRVYSGKEMLLQNAAPVFDLNQNDRSFAGNGFVLRSTIPVFDLNQETDYVGKDVVLPSRVPVIDLNEISIGEEEPQANFEPLNFEEPKRGLIQNINDDQHRDLKLSICRNVGEGTSHVEKRKISWQDPVALRV</sequence>
<evidence type="ECO:0000256" key="1">
    <source>
        <dbReference type="SAM" id="Coils"/>
    </source>
</evidence>
<dbReference type="OMA" id="ANFEPLN"/>
<dbReference type="PaxDb" id="4081-Solyc07g005690.2.1"/>
<dbReference type="PANTHER" id="PTHR34807">
    <property type="entry name" value="OS08G0270800 PROTEIN"/>
    <property type="match status" value="1"/>
</dbReference>
<dbReference type="GeneID" id="101246261"/>
<dbReference type="KEGG" id="sly:101246261"/>
<proteinExistence type="predicted"/>
<reference evidence="2" key="1">
    <citation type="journal article" date="2012" name="Nature">
        <title>The tomato genome sequence provides insights into fleshy fruit evolution.</title>
        <authorList>
            <consortium name="Tomato Genome Consortium"/>
        </authorList>
    </citation>
    <scope>NUCLEOTIDE SEQUENCE [LARGE SCALE GENOMIC DNA]</scope>
    <source>
        <strain evidence="2">cv. Heinz 1706</strain>
    </source>
</reference>
<dbReference type="InParanoid" id="A0A3Q7H2R6"/>
<dbReference type="Gramene" id="Solyc07g005690.3.1">
    <property type="protein sequence ID" value="Solyc07g005690.3.1"/>
    <property type="gene ID" value="Solyc07g005690.3"/>
</dbReference>
<protein>
    <submittedName>
        <fullName evidence="2">Uncharacterized protein</fullName>
    </submittedName>
</protein>
<evidence type="ECO:0000313" key="3">
    <source>
        <dbReference type="Proteomes" id="UP000004994"/>
    </source>
</evidence>
<feature type="coiled-coil region" evidence="1">
    <location>
        <begin position="41"/>
        <end position="68"/>
    </location>
</feature>
<keyword evidence="3" id="KW-1185">Reference proteome</keyword>
<dbReference type="STRING" id="4081.A0A3Q7H2R6"/>
<dbReference type="FunCoup" id="A0A3Q7H2R6">
    <property type="interactions" value="111"/>
</dbReference>
<dbReference type="PANTHER" id="PTHR34807:SF3">
    <property type="entry name" value="OS08G0270800 PROTEIN"/>
    <property type="match status" value="1"/>
</dbReference>
<dbReference type="SMR" id="A0A3Q7H2R6"/>
<reference evidence="2" key="2">
    <citation type="submission" date="2019-01" db="UniProtKB">
        <authorList>
            <consortium name="EnsemblPlants"/>
        </authorList>
    </citation>
    <scope>IDENTIFICATION</scope>
    <source>
        <strain evidence="2">cv. Heinz 1706</strain>
    </source>
</reference>
<dbReference type="OrthoDB" id="993453at2759"/>
<gene>
    <name evidence="2" type="primary">LOC101246261</name>
</gene>
<dbReference type="EnsemblPlants" id="Solyc07g005690.3.1">
    <property type="protein sequence ID" value="Solyc07g005690.3.1"/>
    <property type="gene ID" value="Solyc07g005690.3"/>
</dbReference>
<dbReference type="Proteomes" id="UP000004994">
    <property type="component" value="Chromosome 7"/>
</dbReference>
<organism evidence="2">
    <name type="scientific">Solanum lycopersicum</name>
    <name type="common">Tomato</name>
    <name type="synonym">Lycopersicon esculentum</name>
    <dbReference type="NCBI Taxonomy" id="4081"/>
    <lineage>
        <taxon>Eukaryota</taxon>
        <taxon>Viridiplantae</taxon>
        <taxon>Streptophyta</taxon>
        <taxon>Embryophyta</taxon>
        <taxon>Tracheophyta</taxon>
        <taxon>Spermatophyta</taxon>
        <taxon>Magnoliopsida</taxon>
        <taxon>eudicotyledons</taxon>
        <taxon>Gunneridae</taxon>
        <taxon>Pentapetalae</taxon>
        <taxon>asterids</taxon>
        <taxon>lamiids</taxon>
        <taxon>Solanales</taxon>
        <taxon>Solanaceae</taxon>
        <taxon>Solanoideae</taxon>
        <taxon>Solaneae</taxon>
        <taxon>Solanum</taxon>
        <taxon>Solanum subgen. Lycopersicon</taxon>
    </lineage>
</organism>
<evidence type="ECO:0000313" key="2">
    <source>
        <dbReference type="EnsemblPlants" id="Solyc07g005690.3.1"/>
    </source>
</evidence>
<dbReference type="AlphaFoldDB" id="A0A3Q7H2R6"/>
<accession>A0A3Q7H2R6</accession>
<name>A0A3Q7H2R6_SOLLC</name>
<keyword evidence="1" id="KW-0175">Coiled coil</keyword>